<reference evidence="2" key="1">
    <citation type="journal article" date="2020" name="bioRxiv">
        <title>Integrative omics analysis of Pseudomonas aeruginosa virus PA5oct highlights the molecular complexity of jumbo phages.</title>
        <authorList>
            <person name="Lood C."/>
            <person name="Danis-Wlodarczyk K."/>
            <person name="Blasdel B.G."/>
            <person name="Jang H.B."/>
            <person name="Vandenheuvel D."/>
            <person name="Briers Y."/>
            <person name="Noben J.-P."/>
            <person name="van Noort V."/>
            <person name="Drulis-Kawa Z."/>
            <person name="Lavigne R."/>
        </authorList>
    </citation>
    <scope>NUCLEOTIDE SEQUENCE [LARGE SCALE GENOMIC DNA]</scope>
</reference>
<dbReference type="Proteomes" id="UP000316733">
    <property type="component" value="Segment"/>
</dbReference>
<sequence>MAGLRKCIDEFCKGCIYDPESTGSWRQQVENCSAKSCELWEVRPVSVGTKQERIIAKQKSSQELA</sequence>
<protein>
    <submittedName>
        <fullName evidence="1">Uncharacterized protein</fullName>
    </submittedName>
</protein>
<organism evidence="1 2">
    <name type="scientific">Pseudomonas phage vB_PaeM_PA5oct</name>
    <dbReference type="NCBI Taxonomy" id="2163605"/>
    <lineage>
        <taxon>Viruses</taxon>
        <taxon>Duplodnaviria</taxon>
        <taxon>Heunggongvirae</taxon>
        <taxon>Uroviricota</taxon>
        <taxon>Caudoviricetes</taxon>
        <taxon>Arenbergviridae</taxon>
        <taxon>Wroclawvirus</taxon>
        <taxon>Wroclawvirus PA5oct</taxon>
    </lineage>
</organism>
<accession>A0A4Y5JU70</accession>
<gene>
    <name evidence="1" type="ORF">EST35_0358</name>
</gene>
<name>A0A4Y5JU70_9CAUD</name>
<proteinExistence type="predicted"/>
<dbReference type="EMBL" id="MK797984">
    <property type="protein sequence ID" value="QCG76238.1"/>
    <property type="molecule type" value="Genomic_DNA"/>
</dbReference>
<keyword evidence="2" id="KW-1185">Reference proteome</keyword>
<evidence type="ECO:0000313" key="1">
    <source>
        <dbReference type="EMBL" id="QCG76238.1"/>
    </source>
</evidence>
<evidence type="ECO:0000313" key="2">
    <source>
        <dbReference type="Proteomes" id="UP000316733"/>
    </source>
</evidence>